<dbReference type="InterPro" id="IPR003959">
    <property type="entry name" value="ATPase_AAA_core"/>
</dbReference>
<dbReference type="AlphaFoldDB" id="A0A412GRM7"/>
<dbReference type="SUPFAM" id="SSF52540">
    <property type="entry name" value="P-loop containing nucleoside triphosphate hydrolases"/>
    <property type="match status" value="1"/>
</dbReference>
<feature type="domain" description="AAA+ ATPase" evidence="4">
    <location>
        <begin position="352"/>
        <end position="491"/>
    </location>
</feature>
<dbReference type="CDD" id="cd19481">
    <property type="entry name" value="RecA-like_protease"/>
    <property type="match status" value="1"/>
</dbReference>
<dbReference type="InterPro" id="IPR027417">
    <property type="entry name" value="P-loop_NTPase"/>
</dbReference>
<keyword evidence="6" id="KW-1185">Reference proteome</keyword>
<dbReference type="SMART" id="SM00382">
    <property type="entry name" value="AAA"/>
    <property type="match status" value="1"/>
</dbReference>
<dbReference type="PANTHER" id="PTHR23073">
    <property type="entry name" value="26S PROTEASOME REGULATORY SUBUNIT"/>
    <property type="match status" value="1"/>
</dbReference>
<dbReference type="EMBL" id="QRUU01000022">
    <property type="protein sequence ID" value="RGR97451.1"/>
    <property type="molecule type" value="Genomic_DNA"/>
</dbReference>
<evidence type="ECO:0000313" key="6">
    <source>
        <dbReference type="Proteomes" id="UP000285864"/>
    </source>
</evidence>
<evidence type="ECO:0000256" key="2">
    <source>
        <dbReference type="ARBA" id="ARBA00022741"/>
    </source>
</evidence>
<accession>A0A412GRM7</accession>
<comment type="similarity">
    <text evidence="1">Belongs to the AAA ATPase family.</text>
</comment>
<dbReference type="InterPro" id="IPR003593">
    <property type="entry name" value="AAA+_ATPase"/>
</dbReference>
<keyword evidence="2" id="KW-0547">Nucleotide-binding</keyword>
<comment type="caution">
    <text evidence="5">The sequence shown here is derived from an EMBL/GenBank/DDBJ whole genome shotgun (WGS) entry which is preliminary data.</text>
</comment>
<proteinExistence type="inferred from homology"/>
<keyword evidence="3" id="KW-0067">ATP-binding</keyword>
<dbReference type="Gene3D" id="3.40.50.300">
    <property type="entry name" value="P-loop containing nucleotide triphosphate hydrolases"/>
    <property type="match status" value="1"/>
</dbReference>
<dbReference type="RefSeq" id="WP_118484046.1">
    <property type="nucleotide sequence ID" value="NZ_QRUU01000022.1"/>
</dbReference>
<dbReference type="GO" id="GO:0016887">
    <property type="term" value="F:ATP hydrolysis activity"/>
    <property type="evidence" value="ECO:0007669"/>
    <property type="project" value="InterPro"/>
</dbReference>
<sequence length="570" mass="65698">MRQLFDNEDILLDEIQQKEVLPNIPKTRARSILEAFEYIVELAKDSSLDADFFENASVHIKYAARKLKLSSMQTVLLALFVDQSEDSSIRMSDIAAYTGCRTTKILRLSSEIDVLVDKYYLRASHSYNRLTYRVPVDVLKALKKNQPYIHVVEPITGLQSFFDRFNELMEYMNNDELTHEALLEETEEYLGDIRDSHFARTLKRFGLVNENRLLFIYMAHLFVENNDDRINFSDINNLYDNDKIPNWCKNELRSRTSELFYCKLIENVNEDGMARSDCFRLTEYAKTDLLSELNLTVNAKSDCDLIKWDSFPEKKLVYNVSEKKQVMELSSILSAERFSEVQSRLRNVGMRAGFCCLFYGSPGTGKTETVYQVARATGRDILRVDVDKIKSCWVGESEQNMKKVFDKYRNICKSTSLAPILLFNEADAILGVRMEGATRAVDKMENSIQNIILQEMEALEGIMIATTNLTTNLDKAFERRFLYKVEFNRPTVEARAQIWQAMFPALTERDACTLASQFDLSGGEIENISRKYMVNAILSGQDTIDLLLLAELCRNERIGTSTRQRIGFQH</sequence>
<dbReference type="InterPro" id="IPR050221">
    <property type="entry name" value="26S_Proteasome_ATPase"/>
</dbReference>
<reference evidence="5 6" key="1">
    <citation type="submission" date="2018-08" db="EMBL/GenBank/DDBJ databases">
        <title>A genome reference for cultivated species of the human gut microbiota.</title>
        <authorList>
            <person name="Zou Y."/>
            <person name="Xue W."/>
            <person name="Luo G."/>
        </authorList>
    </citation>
    <scope>NUCLEOTIDE SEQUENCE [LARGE SCALE GENOMIC DNA]</scope>
    <source>
        <strain evidence="5 6">AF24-2</strain>
    </source>
</reference>
<evidence type="ECO:0000313" key="5">
    <source>
        <dbReference type="EMBL" id="RGR97451.1"/>
    </source>
</evidence>
<dbReference type="Pfam" id="PF00004">
    <property type="entry name" value="AAA"/>
    <property type="match status" value="1"/>
</dbReference>
<organism evidence="5 6">
    <name type="scientific">Phocaeicola coprocola</name>
    <dbReference type="NCBI Taxonomy" id="310298"/>
    <lineage>
        <taxon>Bacteria</taxon>
        <taxon>Pseudomonadati</taxon>
        <taxon>Bacteroidota</taxon>
        <taxon>Bacteroidia</taxon>
        <taxon>Bacteroidales</taxon>
        <taxon>Bacteroidaceae</taxon>
        <taxon>Phocaeicola</taxon>
    </lineage>
</organism>
<dbReference type="Proteomes" id="UP000285864">
    <property type="component" value="Unassembled WGS sequence"/>
</dbReference>
<name>A0A412GRM7_9BACT</name>
<dbReference type="GO" id="GO:0005524">
    <property type="term" value="F:ATP binding"/>
    <property type="evidence" value="ECO:0007669"/>
    <property type="project" value="UniProtKB-KW"/>
</dbReference>
<gene>
    <name evidence="5" type="ORF">DWY20_06730</name>
</gene>
<protein>
    <submittedName>
        <fullName evidence="5">AAA family ATPase</fullName>
    </submittedName>
</protein>
<evidence type="ECO:0000259" key="4">
    <source>
        <dbReference type="SMART" id="SM00382"/>
    </source>
</evidence>
<evidence type="ECO:0000256" key="3">
    <source>
        <dbReference type="ARBA" id="ARBA00022840"/>
    </source>
</evidence>
<evidence type="ECO:0000256" key="1">
    <source>
        <dbReference type="ARBA" id="ARBA00006914"/>
    </source>
</evidence>